<evidence type="ECO:0000313" key="2">
    <source>
        <dbReference type="EMBL" id="GGR09852.1"/>
    </source>
</evidence>
<dbReference type="RefSeq" id="WP_189090533.1">
    <property type="nucleotide sequence ID" value="NZ_BMQL01000011.1"/>
</dbReference>
<feature type="region of interest" description="Disordered" evidence="1">
    <location>
        <begin position="103"/>
        <end position="141"/>
    </location>
</feature>
<dbReference type="AlphaFoldDB" id="A0A918C976"/>
<comment type="caution">
    <text evidence="2">The sequence shown here is derived from an EMBL/GenBank/DDBJ whole genome shotgun (WGS) entry which is preliminary data.</text>
</comment>
<gene>
    <name evidence="2" type="ORF">GCM10008957_23270</name>
</gene>
<reference evidence="2" key="1">
    <citation type="journal article" date="2014" name="Int. J. Syst. Evol. Microbiol.">
        <title>Complete genome sequence of Corynebacterium casei LMG S-19264T (=DSM 44701T), isolated from a smear-ripened cheese.</title>
        <authorList>
            <consortium name="US DOE Joint Genome Institute (JGI-PGF)"/>
            <person name="Walter F."/>
            <person name="Albersmeier A."/>
            <person name="Kalinowski J."/>
            <person name="Ruckert C."/>
        </authorList>
    </citation>
    <scope>NUCLEOTIDE SEQUENCE</scope>
    <source>
        <strain evidence="2">JCM 31311</strain>
    </source>
</reference>
<sequence>MSTPVWADLTTLDLPDELRHSYSLALTDAVKTGKLNGFIGEEIAVGELHLPSIVVEQNAAFQAWHTATLAMFSQMTLPSVASVANLTALPYFTPTLLPYLRRERSKTVPKRKAGTAKAAAEKPEQPVPTTSTASAPELTPV</sequence>
<reference evidence="2" key="2">
    <citation type="submission" date="2020-09" db="EMBL/GenBank/DDBJ databases">
        <authorList>
            <person name="Sun Q."/>
            <person name="Ohkuma M."/>
        </authorList>
    </citation>
    <scope>NUCLEOTIDE SEQUENCE</scope>
    <source>
        <strain evidence="2">JCM 31311</strain>
    </source>
</reference>
<proteinExistence type="predicted"/>
<name>A0A918C976_9DEIO</name>
<protein>
    <submittedName>
        <fullName evidence="2">Uncharacterized protein</fullName>
    </submittedName>
</protein>
<keyword evidence="3" id="KW-1185">Reference proteome</keyword>
<organism evidence="2 3">
    <name type="scientific">Deinococcus ruber</name>
    <dbReference type="NCBI Taxonomy" id="1848197"/>
    <lineage>
        <taxon>Bacteria</taxon>
        <taxon>Thermotogati</taxon>
        <taxon>Deinococcota</taxon>
        <taxon>Deinococci</taxon>
        <taxon>Deinococcales</taxon>
        <taxon>Deinococcaceae</taxon>
        <taxon>Deinococcus</taxon>
    </lineage>
</organism>
<dbReference type="EMBL" id="BMQL01000011">
    <property type="protein sequence ID" value="GGR09852.1"/>
    <property type="molecule type" value="Genomic_DNA"/>
</dbReference>
<accession>A0A918C976</accession>
<dbReference type="Proteomes" id="UP000603865">
    <property type="component" value="Unassembled WGS sequence"/>
</dbReference>
<evidence type="ECO:0000313" key="3">
    <source>
        <dbReference type="Proteomes" id="UP000603865"/>
    </source>
</evidence>
<evidence type="ECO:0000256" key="1">
    <source>
        <dbReference type="SAM" id="MobiDB-lite"/>
    </source>
</evidence>